<dbReference type="Pfam" id="PF01204">
    <property type="entry name" value="Trehalase"/>
    <property type="match status" value="1"/>
</dbReference>
<keyword evidence="5" id="KW-0326">Glycosidase</keyword>
<evidence type="ECO:0000313" key="7">
    <source>
        <dbReference type="Proteomes" id="UP001152798"/>
    </source>
</evidence>
<dbReference type="InterPro" id="IPR001661">
    <property type="entry name" value="Glyco_hydro_37"/>
</dbReference>
<dbReference type="GO" id="GO:0004555">
    <property type="term" value="F:alpha,alpha-trehalase activity"/>
    <property type="evidence" value="ECO:0007669"/>
    <property type="project" value="UniProtKB-EC"/>
</dbReference>
<proteinExistence type="inferred from homology"/>
<dbReference type="OrthoDB" id="6583481at2759"/>
<organism evidence="6 7">
    <name type="scientific">Nezara viridula</name>
    <name type="common">Southern green stink bug</name>
    <name type="synonym">Cimex viridulus</name>
    <dbReference type="NCBI Taxonomy" id="85310"/>
    <lineage>
        <taxon>Eukaryota</taxon>
        <taxon>Metazoa</taxon>
        <taxon>Ecdysozoa</taxon>
        <taxon>Arthropoda</taxon>
        <taxon>Hexapoda</taxon>
        <taxon>Insecta</taxon>
        <taxon>Pterygota</taxon>
        <taxon>Neoptera</taxon>
        <taxon>Paraneoptera</taxon>
        <taxon>Hemiptera</taxon>
        <taxon>Heteroptera</taxon>
        <taxon>Panheteroptera</taxon>
        <taxon>Pentatomomorpha</taxon>
        <taxon>Pentatomoidea</taxon>
        <taxon>Pentatomidae</taxon>
        <taxon>Pentatominae</taxon>
        <taxon>Nezara</taxon>
    </lineage>
</organism>
<evidence type="ECO:0000256" key="2">
    <source>
        <dbReference type="ARBA" id="ARBA00005615"/>
    </source>
</evidence>
<dbReference type="InterPro" id="IPR012341">
    <property type="entry name" value="6hp_glycosidase-like_sf"/>
</dbReference>
<accession>A0A9P0E3Y7</accession>
<keyword evidence="7" id="KW-1185">Reference proteome</keyword>
<dbReference type="PANTHER" id="PTHR23403:SF1">
    <property type="entry name" value="TREHALASE"/>
    <property type="match status" value="1"/>
</dbReference>
<evidence type="ECO:0000256" key="1">
    <source>
        <dbReference type="ARBA" id="ARBA00001576"/>
    </source>
</evidence>
<sequence length="291" mass="34112">MMQVSSKLKIVLIDISLPLSFVRRYNVDRKVIFKREMASSLSNFEESLLKLKRVYRKLEEVTVRFGEGVKYAYIKNKGKTYEKIYKKGITGWIPTDWKPEPEVVRKPLEPELQAWATHMHSLWLLLGRETAEDIALDHSIIPLPRGFIVSSPNHHEINYWDSYWIVKGLLASEMHQTAAGIIENLCHLIEKFGYVPKAGRYYFRGRSSPPLLAAMLDSYLAATQDMDFIKSKIKFVEEELKYWREKRTVVLRKENYEHVLYLYHAESVFPRVESYVKPDAFQYTSHCPGRS</sequence>
<dbReference type="PRINTS" id="PR00744">
    <property type="entry name" value="GLHYDRLASE37"/>
</dbReference>
<dbReference type="Proteomes" id="UP001152798">
    <property type="component" value="Chromosome 1"/>
</dbReference>
<keyword evidence="5" id="KW-0378">Hydrolase</keyword>
<name>A0A9P0E3Y7_NEZVI</name>
<comment type="catalytic activity">
    <reaction evidence="1 5">
        <text>alpha,alpha-trehalose + H2O = alpha-D-glucose + beta-D-glucose</text>
        <dbReference type="Rhea" id="RHEA:32675"/>
        <dbReference type="ChEBI" id="CHEBI:15377"/>
        <dbReference type="ChEBI" id="CHEBI:15903"/>
        <dbReference type="ChEBI" id="CHEBI:16551"/>
        <dbReference type="ChEBI" id="CHEBI:17925"/>
        <dbReference type="EC" id="3.2.1.28"/>
    </reaction>
</comment>
<dbReference type="EC" id="3.2.1.28" evidence="3 5"/>
<comment type="similarity">
    <text evidence="2 5">Belongs to the glycosyl hydrolase 37 family.</text>
</comment>
<dbReference type="PANTHER" id="PTHR23403">
    <property type="entry name" value="TREHALASE"/>
    <property type="match status" value="1"/>
</dbReference>
<evidence type="ECO:0000256" key="4">
    <source>
        <dbReference type="ARBA" id="ARBA00019905"/>
    </source>
</evidence>
<dbReference type="Gene3D" id="1.50.10.10">
    <property type="match status" value="1"/>
</dbReference>
<reference evidence="6" key="1">
    <citation type="submission" date="2022-01" db="EMBL/GenBank/DDBJ databases">
        <authorList>
            <person name="King R."/>
        </authorList>
    </citation>
    <scope>NUCLEOTIDE SEQUENCE</scope>
</reference>
<dbReference type="InterPro" id="IPR008928">
    <property type="entry name" value="6-hairpin_glycosidase_sf"/>
</dbReference>
<dbReference type="SUPFAM" id="SSF48208">
    <property type="entry name" value="Six-hairpin glycosidases"/>
    <property type="match status" value="1"/>
</dbReference>
<evidence type="ECO:0000313" key="6">
    <source>
        <dbReference type="EMBL" id="CAH1390440.1"/>
    </source>
</evidence>
<evidence type="ECO:0000256" key="5">
    <source>
        <dbReference type="RuleBase" id="RU361180"/>
    </source>
</evidence>
<gene>
    <name evidence="6" type="ORF">NEZAVI_LOCUS1644</name>
</gene>
<dbReference type="EMBL" id="OV725077">
    <property type="protein sequence ID" value="CAH1390440.1"/>
    <property type="molecule type" value="Genomic_DNA"/>
</dbReference>
<evidence type="ECO:0000256" key="3">
    <source>
        <dbReference type="ARBA" id="ARBA00012757"/>
    </source>
</evidence>
<dbReference type="GO" id="GO:0005993">
    <property type="term" value="P:trehalose catabolic process"/>
    <property type="evidence" value="ECO:0007669"/>
    <property type="project" value="TreeGrafter"/>
</dbReference>
<protein>
    <recommendedName>
        <fullName evidence="4 5">Trehalase</fullName>
        <ecNumber evidence="3 5">3.2.1.28</ecNumber>
    </recommendedName>
    <alternativeName>
        <fullName evidence="5">Alpha-trehalose glucohydrolase</fullName>
    </alternativeName>
</protein>
<dbReference type="AlphaFoldDB" id="A0A9P0E3Y7"/>